<comment type="caution">
    <text evidence="2">The sequence shown here is derived from an EMBL/GenBank/DDBJ whole genome shotgun (WGS) entry which is preliminary data.</text>
</comment>
<evidence type="ECO:0000256" key="1">
    <source>
        <dbReference type="SAM" id="Phobius"/>
    </source>
</evidence>
<organism evidence="2 3">
    <name type="scientific">Trichinella pseudospiralis</name>
    <name type="common">Parasitic roundworm</name>
    <dbReference type="NCBI Taxonomy" id="6337"/>
    <lineage>
        <taxon>Eukaryota</taxon>
        <taxon>Metazoa</taxon>
        <taxon>Ecdysozoa</taxon>
        <taxon>Nematoda</taxon>
        <taxon>Enoplea</taxon>
        <taxon>Dorylaimia</taxon>
        <taxon>Trichinellida</taxon>
        <taxon>Trichinellidae</taxon>
        <taxon>Trichinella</taxon>
    </lineage>
</organism>
<feature type="transmembrane region" description="Helical" evidence="1">
    <location>
        <begin position="24"/>
        <end position="46"/>
    </location>
</feature>
<dbReference type="Proteomes" id="UP000054995">
    <property type="component" value="Unassembled WGS sequence"/>
</dbReference>
<accession>A0A0V1FVP5</accession>
<dbReference type="AlphaFoldDB" id="A0A0V1FVP5"/>
<sequence>MVGVVELHAFSIQYKWNDLLSLKIVTTLIELENIVVVVVVVILIIAHCCCDAETRKCHPTNARNNHQLATVWSKDDQRAKIAGAINTKPVWAFVNCYQRLTALLKAENLTSFFHFTD</sequence>
<gene>
    <name evidence="2" type="ORF">T4D_12738</name>
</gene>
<name>A0A0V1FVP5_TRIPS</name>
<evidence type="ECO:0000313" key="3">
    <source>
        <dbReference type="Proteomes" id="UP000054995"/>
    </source>
</evidence>
<reference evidence="2 3" key="1">
    <citation type="submission" date="2015-01" db="EMBL/GenBank/DDBJ databases">
        <title>Evolution of Trichinella species and genotypes.</title>
        <authorList>
            <person name="Korhonen P.K."/>
            <person name="Edoardo P."/>
            <person name="Giuseppe L.R."/>
            <person name="Gasser R.B."/>
        </authorList>
    </citation>
    <scope>NUCLEOTIDE SEQUENCE [LARGE SCALE GENOMIC DNA]</scope>
    <source>
        <strain evidence="2">ISS470</strain>
    </source>
</reference>
<proteinExistence type="predicted"/>
<keyword evidence="3" id="KW-1185">Reference proteome</keyword>
<keyword evidence="1" id="KW-0472">Membrane</keyword>
<evidence type="ECO:0000313" key="2">
    <source>
        <dbReference type="EMBL" id="KRY90064.1"/>
    </source>
</evidence>
<dbReference type="EMBL" id="JYDT01000025">
    <property type="protein sequence ID" value="KRY90064.1"/>
    <property type="molecule type" value="Genomic_DNA"/>
</dbReference>
<keyword evidence="1" id="KW-1133">Transmembrane helix</keyword>
<keyword evidence="1" id="KW-0812">Transmembrane</keyword>
<protein>
    <submittedName>
        <fullName evidence="2">Uncharacterized protein</fullName>
    </submittedName>
</protein>